<name>A0A673A050_9TELE</name>
<feature type="domain" description="NACHT" evidence="7">
    <location>
        <begin position="76"/>
        <end position="208"/>
    </location>
</feature>
<proteinExistence type="predicted"/>
<dbReference type="Gene3D" id="3.40.50.300">
    <property type="entry name" value="P-loop containing nucleotide triphosphate hydrolases"/>
    <property type="match status" value="1"/>
</dbReference>
<dbReference type="Pfam" id="PF05729">
    <property type="entry name" value="NACHT"/>
    <property type="match status" value="1"/>
</dbReference>
<reference evidence="8" key="3">
    <citation type="submission" date="2025-09" db="UniProtKB">
        <authorList>
            <consortium name="Ensembl"/>
        </authorList>
    </citation>
    <scope>IDENTIFICATION</scope>
</reference>
<keyword evidence="2" id="KW-0963">Cytoplasm</keyword>
<dbReference type="InterPro" id="IPR007111">
    <property type="entry name" value="NACHT_NTPase"/>
</dbReference>
<sequence>MLAICQRKLKLTLRKKLQHLLKPANKSGKQLFMNGLYTELDITEEKSEDVKNKQKSTQTGNAMDDFLKPSQDVLVRTLMTKGEVGSGKTVLTQKMVLDWTEDKVGDNIQFVFPFTFQELSLLKDKKYSWVELLHYFFTDTKELGICSFDELQILFIFDGLDECQLPLDFHNNEILNDVSESATVDVLLTNLIMGKLLPSARLWITTTPEGVDQIPHQYIHKVTEVRGFTDSKKDEYFRKRYRNKELASRVISHIKASRSLRIRCHNPVFCWISATVLEDALQSTERAKLPKTLTEMYTHFLVVLSKLANVKHDGRTQTTSLLNAETSTMIMSLGKLAFKHLLKGKRIFSEADLIECDIDMNLVPTYSGLFIQMFSEENRLCQGKLYSFVHSSVQEFLAAVHVVASFINSGVNLLSEEQLNSQPSPVTMDGCEVKNIHQSAVHIALQSPNGHLDLFLRFIIGLSLQTNETLLKELLKLSGRSLESTHETVQHIKACLRKSPSPERCISLFHCLNELNEPSVVDEVQQYLTTSTKQPSPAQWSALVFVLLTSQSNLGWLKPHINVCKYQLLETILDTVNVLLSDFHDWCKCFIFRLTGCKLSDRVWATLATAFSSPFSNLRVLDLSDTNMLCGIRYLSAGLKNPQCRLETLRLSGCSVTNINCEDLSSALSSESSSLRELDLSNNDMTHGGMKDLSKGLRSPHCRLETLRLISCFLTWGYCDAVAFFLSSQYSSLKKLDLSLNNLGDSGVRVLSICNLTEESCEILASVLSSDSSSLKVLDLSNNNLQDSGVKHLLTAIEHPKCKLDKGSCEDFGSALSSQTCHLRELELNNNDLRDSGVRLLCAGLKSPHCRLETLGLSGCMVTEDGCTSLNSVLSANPSHLRELDLSYNHPGGTGLTVLSAGLDDPLWALTTLRYVFSLRKDFRPRKITVQTVHMTSQILKQVKIANRTTEG</sequence>
<dbReference type="Ensembl" id="ENSSORT00005022597.1">
    <property type="protein sequence ID" value="ENSSORP00005021943.1"/>
    <property type="gene ID" value="ENSSORG00005010713.1"/>
</dbReference>
<dbReference type="PANTHER" id="PTHR24106">
    <property type="entry name" value="NACHT, LRR AND CARD DOMAINS-CONTAINING"/>
    <property type="match status" value="1"/>
</dbReference>
<dbReference type="SMART" id="SM00368">
    <property type="entry name" value="LRR_RI"/>
    <property type="match status" value="9"/>
</dbReference>
<accession>A0A673A050</accession>
<dbReference type="GO" id="GO:0005524">
    <property type="term" value="F:ATP binding"/>
    <property type="evidence" value="ECO:0007669"/>
    <property type="project" value="UniProtKB-KW"/>
</dbReference>
<comment type="subcellular location">
    <subcellularLocation>
        <location evidence="1">Cytoplasm</location>
    </subcellularLocation>
</comment>
<evidence type="ECO:0000256" key="6">
    <source>
        <dbReference type="ARBA" id="ARBA00022840"/>
    </source>
</evidence>
<protein>
    <recommendedName>
        <fullName evidence="7">NACHT domain-containing protein</fullName>
    </recommendedName>
</protein>
<dbReference type="InterPro" id="IPR032675">
    <property type="entry name" value="LRR_dom_sf"/>
</dbReference>
<gene>
    <name evidence="8" type="primary">LOC115423365</name>
</gene>
<keyword evidence="5" id="KW-0547">Nucleotide-binding</keyword>
<dbReference type="InParanoid" id="A0A673A050"/>
<dbReference type="PROSITE" id="PS50837">
    <property type="entry name" value="NACHT"/>
    <property type="match status" value="1"/>
</dbReference>
<dbReference type="GO" id="GO:0005737">
    <property type="term" value="C:cytoplasm"/>
    <property type="evidence" value="ECO:0007669"/>
    <property type="project" value="UniProtKB-SubCell"/>
</dbReference>
<reference evidence="8" key="1">
    <citation type="submission" date="2019-06" db="EMBL/GenBank/DDBJ databases">
        <authorList>
            <consortium name="Wellcome Sanger Institute Data Sharing"/>
        </authorList>
    </citation>
    <scope>NUCLEOTIDE SEQUENCE [LARGE SCALE GENOMIC DNA]</scope>
</reference>
<dbReference type="InterPro" id="IPR041075">
    <property type="entry name" value="NOD1/2_WH"/>
</dbReference>
<dbReference type="AlphaFoldDB" id="A0A673A050"/>
<evidence type="ECO:0000313" key="8">
    <source>
        <dbReference type="Ensembl" id="ENSSORP00005021943.1"/>
    </source>
</evidence>
<dbReference type="Pfam" id="PF17779">
    <property type="entry name" value="WHD_NOD2"/>
    <property type="match status" value="1"/>
</dbReference>
<dbReference type="Proteomes" id="UP000472271">
    <property type="component" value="Chromosome 8"/>
</dbReference>
<evidence type="ECO:0000313" key="9">
    <source>
        <dbReference type="Proteomes" id="UP000472271"/>
    </source>
</evidence>
<evidence type="ECO:0000259" key="7">
    <source>
        <dbReference type="PROSITE" id="PS50837"/>
    </source>
</evidence>
<keyword evidence="6" id="KW-0067">ATP-binding</keyword>
<organism evidence="8 9">
    <name type="scientific">Sphaeramia orbicularis</name>
    <name type="common">orbiculate cardinalfish</name>
    <dbReference type="NCBI Taxonomy" id="375764"/>
    <lineage>
        <taxon>Eukaryota</taxon>
        <taxon>Metazoa</taxon>
        <taxon>Chordata</taxon>
        <taxon>Craniata</taxon>
        <taxon>Vertebrata</taxon>
        <taxon>Euteleostomi</taxon>
        <taxon>Actinopterygii</taxon>
        <taxon>Neopterygii</taxon>
        <taxon>Teleostei</taxon>
        <taxon>Neoteleostei</taxon>
        <taxon>Acanthomorphata</taxon>
        <taxon>Gobiaria</taxon>
        <taxon>Kurtiformes</taxon>
        <taxon>Apogonoidei</taxon>
        <taxon>Apogonidae</taxon>
        <taxon>Apogoninae</taxon>
        <taxon>Sphaeramia</taxon>
    </lineage>
</organism>
<dbReference type="PROSITE" id="PS51450">
    <property type="entry name" value="LRR"/>
    <property type="match status" value="1"/>
</dbReference>
<evidence type="ECO:0000256" key="1">
    <source>
        <dbReference type="ARBA" id="ARBA00004496"/>
    </source>
</evidence>
<evidence type="ECO:0000256" key="4">
    <source>
        <dbReference type="ARBA" id="ARBA00022737"/>
    </source>
</evidence>
<dbReference type="InterPro" id="IPR041267">
    <property type="entry name" value="NLRP_HD2"/>
</dbReference>
<dbReference type="Gene3D" id="3.80.10.10">
    <property type="entry name" value="Ribonuclease Inhibitor"/>
    <property type="match status" value="3"/>
</dbReference>
<dbReference type="SUPFAM" id="SSF52047">
    <property type="entry name" value="RNI-like"/>
    <property type="match status" value="1"/>
</dbReference>
<evidence type="ECO:0000256" key="2">
    <source>
        <dbReference type="ARBA" id="ARBA00022490"/>
    </source>
</evidence>
<keyword evidence="4" id="KW-0677">Repeat</keyword>
<dbReference type="InterPro" id="IPR027417">
    <property type="entry name" value="P-loop_NTPase"/>
</dbReference>
<reference evidence="8" key="2">
    <citation type="submission" date="2025-08" db="UniProtKB">
        <authorList>
            <consortium name="Ensembl"/>
        </authorList>
    </citation>
    <scope>IDENTIFICATION</scope>
</reference>
<dbReference type="InterPro" id="IPR001611">
    <property type="entry name" value="Leu-rich_rpt"/>
</dbReference>
<evidence type="ECO:0000256" key="5">
    <source>
        <dbReference type="ARBA" id="ARBA00022741"/>
    </source>
</evidence>
<keyword evidence="9" id="KW-1185">Reference proteome</keyword>
<dbReference type="InterPro" id="IPR051261">
    <property type="entry name" value="NLR"/>
</dbReference>
<dbReference type="Pfam" id="PF17776">
    <property type="entry name" value="NLRC4_HD2"/>
    <property type="match status" value="1"/>
</dbReference>
<dbReference type="Pfam" id="PF13516">
    <property type="entry name" value="LRR_6"/>
    <property type="match status" value="5"/>
</dbReference>
<evidence type="ECO:0000256" key="3">
    <source>
        <dbReference type="ARBA" id="ARBA00022614"/>
    </source>
</evidence>
<keyword evidence="3" id="KW-0433">Leucine-rich repeat</keyword>